<dbReference type="SUPFAM" id="SSF52540">
    <property type="entry name" value="P-loop containing nucleoside triphosphate hydrolases"/>
    <property type="match status" value="1"/>
</dbReference>
<comment type="caution">
    <text evidence="1">The sequence shown here is derived from an EMBL/GenBank/DDBJ whole genome shotgun (WGS) entry which is preliminary data.</text>
</comment>
<dbReference type="EMBL" id="JARDXE010000007">
    <property type="protein sequence ID" value="MDE8645863.1"/>
    <property type="molecule type" value="Genomic_DNA"/>
</dbReference>
<evidence type="ECO:0000313" key="2">
    <source>
        <dbReference type="Proteomes" id="UP001217325"/>
    </source>
</evidence>
<dbReference type="AlphaFoldDB" id="A0AAW6LMU7"/>
<proteinExistence type="predicted"/>
<protein>
    <submittedName>
        <fullName evidence="1">AAA family ATPase</fullName>
    </submittedName>
</protein>
<reference evidence="1" key="1">
    <citation type="submission" date="2023-02" db="EMBL/GenBank/DDBJ databases">
        <title>A novel hydrolase synthesized by Rhodococcus erythropolis HQ is responsible for the detoxification of Zearalenone.</title>
        <authorList>
            <person name="Hu J."/>
            <person name="Xu J."/>
        </authorList>
    </citation>
    <scope>NUCLEOTIDE SEQUENCE</scope>
    <source>
        <strain evidence="1">HQ</strain>
    </source>
</reference>
<evidence type="ECO:0000313" key="1">
    <source>
        <dbReference type="EMBL" id="MDE8645863.1"/>
    </source>
</evidence>
<sequence>MSTKTVFETLAAEINALRGSPVVAIDGVDGSGKTTFTKSLAAQLNERPAIVIHVDDFLNPPEIRHRRGRLSPEGFWLDSYDYDALERHVLAPLRPGGNREYRPRRDSDAYLHAADGAVVLVEGLFLHRDEFASRWDYSIFLDVPFEITAERMNLRDGTNADPEHPSMNRYVGGQRLYFAAAEPWTRADSVIDNSDPKLPRITTHAAHWSWQSASPAPRFIGALWM</sequence>
<dbReference type="Gene3D" id="3.40.50.300">
    <property type="entry name" value="P-loop containing nucleotide triphosphate hydrolases"/>
    <property type="match status" value="1"/>
</dbReference>
<dbReference type="Proteomes" id="UP001217325">
    <property type="component" value="Unassembled WGS sequence"/>
</dbReference>
<name>A0AAW6LMU7_RHOSG</name>
<gene>
    <name evidence="1" type="ORF">PXH69_12955</name>
</gene>
<dbReference type="InterPro" id="IPR027417">
    <property type="entry name" value="P-loop_NTPase"/>
</dbReference>
<dbReference type="KEGG" id="rqi:C1M55_06955"/>
<dbReference type="RefSeq" id="WP_042452206.1">
    <property type="nucleotide sequence ID" value="NZ_AP026691.1"/>
</dbReference>
<dbReference type="PANTHER" id="PTHR10285">
    <property type="entry name" value="URIDINE KINASE"/>
    <property type="match status" value="1"/>
</dbReference>
<accession>A0AAW6LMU7</accession>
<organism evidence="1 2">
    <name type="scientific">Rhodococcus qingshengii</name>
    <dbReference type="NCBI Taxonomy" id="334542"/>
    <lineage>
        <taxon>Bacteria</taxon>
        <taxon>Bacillati</taxon>
        <taxon>Actinomycetota</taxon>
        <taxon>Actinomycetes</taxon>
        <taxon>Mycobacteriales</taxon>
        <taxon>Nocardiaceae</taxon>
        <taxon>Rhodococcus</taxon>
        <taxon>Rhodococcus erythropolis group</taxon>
    </lineage>
</organism>